<dbReference type="EMBL" id="VTEH01000014">
    <property type="protein sequence ID" value="TYR73989.1"/>
    <property type="molecule type" value="Genomic_DNA"/>
</dbReference>
<dbReference type="Proteomes" id="UP000323317">
    <property type="component" value="Unassembled WGS sequence"/>
</dbReference>
<accession>A0A5D4KAQ4</accession>
<gene>
    <name evidence="1" type="ORF">FZC79_16150</name>
</gene>
<reference evidence="1 2" key="1">
    <citation type="submission" date="2019-08" db="EMBL/GenBank/DDBJ databases">
        <title>Bacillus genomes from the desert of Cuatro Cienegas, Coahuila.</title>
        <authorList>
            <person name="Olmedo-Alvarez G."/>
        </authorList>
    </citation>
    <scope>NUCLEOTIDE SEQUENCE [LARGE SCALE GENOMIC DNA]</scope>
    <source>
        <strain evidence="1 2">CH40_1T</strain>
    </source>
</reference>
<dbReference type="PANTHER" id="PTHR36039">
    <property type="match status" value="1"/>
</dbReference>
<name>A0A5D4KAQ4_9BACI</name>
<dbReference type="RefSeq" id="WP_148947824.1">
    <property type="nucleotide sequence ID" value="NZ_JBNILU010000004.1"/>
</dbReference>
<evidence type="ECO:0000313" key="2">
    <source>
        <dbReference type="Proteomes" id="UP000323317"/>
    </source>
</evidence>
<dbReference type="Pfam" id="PF13563">
    <property type="entry name" value="2_5_RNA_ligase2"/>
    <property type="match status" value="1"/>
</dbReference>
<dbReference type="Gene3D" id="3.90.1140.10">
    <property type="entry name" value="Cyclic phosphodiesterase"/>
    <property type="match status" value="1"/>
</dbReference>
<dbReference type="GO" id="GO:0016874">
    <property type="term" value="F:ligase activity"/>
    <property type="evidence" value="ECO:0007669"/>
    <property type="project" value="UniProtKB-KW"/>
</dbReference>
<evidence type="ECO:0000313" key="1">
    <source>
        <dbReference type="EMBL" id="TYR73989.1"/>
    </source>
</evidence>
<dbReference type="InterPro" id="IPR009097">
    <property type="entry name" value="Cyclic_Pdiesterase"/>
</dbReference>
<dbReference type="PANTHER" id="PTHR36039:SF2">
    <property type="entry name" value="RNA LIGASE_CYCLIC NUCLEOTIDE PHOSPHODIESTERASE FAMILY PROTEIN"/>
    <property type="match status" value="1"/>
</dbReference>
<keyword evidence="1" id="KW-0436">Ligase</keyword>
<dbReference type="SUPFAM" id="SSF55144">
    <property type="entry name" value="LigT-like"/>
    <property type="match status" value="1"/>
</dbReference>
<comment type="caution">
    <text evidence="1">The sequence shown here is derived from an EMBL/GenBank/DDBJ whole genome shotgun (WGS) entry which is preliminary data.</text>
</comment>
<dbReference type="AlphaFoldDB" id="A0A5D4KAQ4"/>
<protein>
    <submittedName>
        <fullName evidence="1">2'-5' RNA ligase family protein</fullName>
    </submittedName>
</protein>
<organism evidence="1 2">
    <name type="scientific">Rossellomorea vietnamensis</name>
    <dbReference type="NCBI Taxonomy" id="218284"/>
    <lineage>
        <taxon>Bacteria</taxon>
        <taxon>Bacillati</taxon>
        <taxon>Bacillota</taxon>
        <taxon>Bacilli</taxon>
        <taxon>Bacillales</taxon>
        <taxon>Bacillaceae</taxon>
        <taxon>Rossellomorea</taxon>
    </lineage>
</organism>
<proteinExistence type="predicted"/>
<sequence>MYGLIALLDEHTEKTVRGIWKELKEQSISDYAYEVIDRIPHITLASCRSIKEDAFIERMEEVYQSQKPVDITFNSLGSFMKSGSLFLSPVVTEELTNLHSSYYQGFKEFKVKNNPLYESDEWVPHCTLANRLSVKKLAEAFTYCSMNVGVVSGAITDIALIKVQGDTAPVIHSIKLKL</sequence>